<comment type="caution">
    <text evidence="14">The sequence shown here is derived from an EMBL/GenBank/DDBJ whole genome shotgun (WGS) entry which is preliminary data.</text>
</comment>
<feature type="domain" description="PASTA" evidence="13">
    <location>
        <begin position="523"/>
        <end position="588"/>
    </location>
</feature>
<evidence type="ECO:0000256" key="8">
    <source>
        <dbReference type="ARBA" id="ARBA00048679"/>
    </source>
</evidence>
<name>A0A9D1KEX3_9FIRM</name>
<evidence type="ECO:0000256" key="3">
    <source>
        <dbReference type="ARBA" id="ARBA00022679"/>
    </source>
</evidence>
<feature type="domain" description="PASTA" evidence="13">
    <location>
        <begin position="448"/>
        <end position="514"/>
    </location>
</feature>
<dbReference type="Proteomes" id="UP000886860">
    <property type="component" value="Unassembled WGS sequence"/>
</dbReference>
<dbReference type="InterPro" id="IPR017441">
    <property type="entry name" value="Protein_kinase_ATP_BS"/>
</dbReference>
<gene>
    <name evidence="14" type="ORF">IAB60_04150</name>
</gene>
<comment type="catalytic activity">
    <reaction evidence="7">
        <text>L-threonyl-[protein] + ATP = O-phospho-L-threonyl-[protein] + ADP + H(+)</text>
        <dbReference type="Rhea" id="RHEA:46608"/>
        <dbReference type="Rhea" id="RHEA-COMP:11060"/>
        <dbReference type="Rhea" id="RHEA-COMP:11605"/>
        <dbReference type="ChEBI" id="CHEBI:15378"/>
        <dbReference type="ChEBI" id="CHEBI:30013"/>
        <dbReference type="ChEBI" id="CHEBI:30616"/>
        <dbReference type="ChEBI" id="CHEBI:61977"/>
        <dbReference type="ChEBI" id="CHEBI:456216"/>
        <dbReference type="EC" id="2.7.11.1"/>
    </reaction>
</comment>
<evidence type="ECO:0000256" key="2">
    <source>
        <dbReference type="ARBA" id="ARBA00022527"/>
    </source>
</evidence>
<evidence type="ECO:0000256" key="10">
    <source>
        <dbReference type="SAM" id="MobiDB-lite"/>
    </source>
</evidence>
<dbReference type="InterPro" id="IPR011009">
    <property type="entry name" value="Kinase-like_dom_sf"/>
</dbReference>
<dbReference type="InterPro" id="IPR008266">
    <property type="entry name" value="Tyr_kinase_AS"/>
</dbReference>
<reference evidence="14" key="2">
    <citation type="journal article" date="2021" name="PeerJ">
        <title>Extensive microbial diversity within the chicken gut microbiome revealed by metagenomics and culture.</title>
        <authorList>
            <person name="Gilroy R."/>
            <person name="Ravi A."/>
            <person name="Getino M."/>
            <person name="Pursley I."/>
            <person name="Horton D.L."/>
            <person name="Alikhan N.F."/>
            <person name="Baker D."/>
            <person name="Gharbi K."/>
            <person name="Hall N."/>
            <person name="Watson M."/>
            <person name="Adriaenssens E.M."/>
            <person name="Foster-Nyarko E."/>
            <person name="Jarju S."/>
            <person name="Secka A."/>
            <person name="Antonio M."/>
            <person name="Oren A."/>
            <person name="Chaudhuri R.R."/>
            <person name="La Ragione R."/>
            <person name="Hildebrand F."/>
            <person name="Pallen M.J."/>
        </authorList>
    </citation>
    <scope>NUCLEOTIDE SEQUENCE</scope>
    <source>
        <strain evidence="14">CHK123-3438</strain>
    </source>
</reference>
<evidence type="ECO:0000256" key="4">
    <source>
        <dbReference type="ARBA" id="ARBA00022741"/>
    </source>
</evidence>
<dbReference type="SUPFAM" id="SSF54184">
    <property type="entry name" value="Penicillin-binding protein 2x (pbp-2x), c-terminal domain"/>
    <property type="match status" value="1"/>
</dbReference>
<dbReference type="Gene3D" id="3.30.10.20">
    <property type="match status" value="4"/>
</dbReference>
<feature type="binding site" evidence="9">
    <location>
        <position position="75"/>
    </location>
    <ligand>
        <name>ATP</name>
        <dbReference type="ChEBI" id="CHEBI:30616"/>
    </ligand>
</feature>
<feature type="compositionally biased region" description="Low complexity" evidence="10">
    <location>
        <begin position="663"/>
        <end position="723"/>
    </location>
</feature>
<dbReference type="InterPro" id="IPR020635">
    <property type="entry name" value="Tyr_kinase_cat_dom"/>
</dbReference>
<evidence type="ECO:0000256" key="9">
    <source>
        <dbReference type="PROSITE-ProRule" id="PRU10141"/>
    </source>
</evidence>
<feature type="region of interest" description="Disordered" evidence="10">
    <location>
        <begin position="646"/>
        <end position="732"/>
    </location>
</feature>
<evidence type="ECO:0000313" key="14">
    <source>
        <dbReference type="EMBL" id="HIT41289.1"/>
    </source>
</evidence>
<dbReference type="PANTHER" id="PTHR43289">
    <property type="entry name" value="MITOGEN-ACTIVATED PROTEIN KINASE KINASE KINASE 20-RELATED"/>
    <property type="match status" value="1"/>
</dbReference>
<evidence type="ECO:0000256" key="7">
    <source>
        <dbReference type="ARBA" id="ARBA00047899"/>
    </source>
</evidence>
<feature type="domain" description="Protein kinase" evidence="12">
    <location>
        <begin position="46"/>
        <end position="322"/>
    </location>
</feature>
<evidence type="ECO:0000256" key="5">
    <source>
        <dbReference type="ARBA" id="ARBA00022777"/>
    </source>
</evidence>
<dbReference type="PROSITE" id="PS00109">
    <property type="entry name" value="PROTEIN_KINASE_TYR"/>
    <property type="match status" value="1"/>
</dbReference>
<reference evidence="14" key="1">
    <citation type="submission" date="2020-10" db="EMBL/GenBank/DDBJ databases">
        <authorList>
            <person name="Gilroy R."/>
        </authorList>
    </citation>
    <scope>NUCLEOTIDE SEQUENCE</scope>
    <source>
        <strain evidence="14">CHK123-3438</strain>
    </source>
</reference>
<comment type="catalytic activity">
    <reaction evidence="8">
        <text>L-seryl-[protein] + ATP = O-phospho-L-seryl-[protein] + ADP + H(+)</text>
        <dbReference type="Rhea" id="RHEA:17989"/>
        <dbReference type="Rhea" id="RHEA-COMP:9863"/>
        <dbReference type="Rhea" id="RHEA-COMP:11604"/>
        <dbReference type="ChEBI" id="CHEBI:15378"/>
        <dbReference type="ChEBI" id="CHEBI:29999"/>
        <dbReference type="ChEBI" id="CHEBI:30616"/>
        <dbReference type="ChEBI" id="CHEBI:83421"/>
        <dbReference type="ChEBI" id="CHEBI:456216"/>
        <dbReference type="EC" id="2.7.11.1"/>
    </reaction>
</comment>
<keyword evidence="3" id="KW-0808">Transferase</keyword>
<dbReference type="GO" id="GO:0004674">
    <property type="term" value="F:protein serine/threonine kinase activity"/>
    <property type="evidence" value="ECO:0007669"/>
    <property type="project" value="UniProtKB-KW"/>
</dbReference>
<dbReference type="PROSITE" id="PS00107">
    <property type="entry name" value="PROTEIN_KINASE_ATP"/>
    <property type="match status" value="1"/>
</dbReference>
<dbReference type="Gene3D" id="1.10.510.10">
    <property type="entry name" value="Transferase(Phosphotransferase) domain 1"/>
    <property type="match status" value="1"/>
</dbReference>
<dbReference type="Gene3D" id="3.30.200.20">
    <property type="entry name" value="Phosphorylase Kinase, domain 1"/>
    <property type="match status" value="1"/>
</dbReference>
<dbReference type="SMART" id="SM00740">
    <property type="entry name" value="PASTA"/>
    <property type="match status" value="4"/>
</dbReference>
<sequence length="732" mass="80696">MNRLCMGCMQEYDDKFEVCPHCGYAFNTPAKQSYHIPPGSVLEQRYIVGKVLGFGGFGVTYLGWDYLMERKVAIKEYLPSEFATRMPTQQKVTVYSGEKEEQFKEGLAKTLDEARRLAKFEAVPGIVQIYDCFEANGTSYIVMEFLEGMSLKEYLAEHGKMTVEQAIPVILQIAAAMEAVHKAGILHRDIAPDNIYVLNPDEPDALQVKLLDFGAARYATTKHSKSLSVIIKPGYAPEEQYRSRGDQGTWTDVYALAATFYKMITGVTPEDAMERSVKDEVKKPSKLGVKIGKPVETALMNAMNVKIQDRTQTMEEFSQELQAAEVKERKRTKDKNDVGKVPRWVFLVSGGAIVAVAVAAALMLTGVIQFRIRSDSATLEADIVRVPNVVNHLADEAETILADHQLGMSRDKMVYSKEIPQDMVSYQEIKENTAVERNTTLVVWISMGEEKGVVPTIKGLSQEEAQKLLEEAGFTNIRIQESQEPGVYLSVLDISKEQGSQVPLDEEIVITVCMNQESQEGDASTKVTVPDLMEMTREEAEKAIADAGLKVSWIEETSDEPEGTLLGQSPEAGQEVNKDSYVEVRISKGAEKMYMPNVQLLTEQEAIDILEEMGLSVSDVTQQYSDSVERGKVISQSIAQDTEVKKGDSVSLVISRGKDPAKATTSPPRQTQAPAAQTPAATQPPQTQPVTQPPTQTLPPETEPPTTQAPVTTPAPTTTAPPETETPPLLPF</sequence>
<evidence type="ECO:0000259" key="12">
    <source>
        <dbReference type="PROSITE" id="PS50011"/>
    </source>
</evidence>
<feature type="domain" description="PASTA" evidence="13">
    <location>
        <begin position="589"/>
        <end position="656"/>
    </location>
</feature>
<dbReference type="Pfam" id="PF03793">
    <property type="entry name" value="PASTA"/>
    <property type="match status" value="4"/>
</dbReference>
<evidence type="ECO:0000313" key="15">
    <source>
        <dbReference type="Proteomes" id="UP000886860"/>
    </source>
</evidence>
<keyword evidence="11" id="KW-0812">Transmembrane</keyword>
<dbReference type="InterPro" id="IPR000719">
    <property type="entry name" value="Prot_kinase_dom"/>
</dbReference>
<evidence type="ECO:0000256" key="1">
    <source>
        <dbReference type="ARBA" id="ARBA00012513"/>
    </source>
</evidence>
<dbReference type="AlphaFoldDB" id="A0A9D1KEX3"/>
<organism evidence="14 15">
    <name type="scientific">Candidatus Caccovicinus merdipullorum</name>
    <dbReference type="NCBI Taxonomy" id="2840724"/>
    <lineage>
        <taxon>Bacteria</taxon>
        <taxon>Bacillati</taxon>
        <taxon>Bacillota</taxon>
        <taxon>Clostridia</taxon>
        <taxon>Eubacteriales</taxon>
        <taxon>Candidatus Caccovicinus</taxon>
    </lineage>
</organism>
<dbReference type="GO" id="GO:0005524">
    <property type="term" value="F:ATP binding"/>
    <property type="evidence" value="ECO:0007669"/>
    <property type="project" value="UniProtKB-UniRule"/>
</dbReference>
<dbReference type="EC" id="2.7.11.1" evidence="1"/>
<keyword evidence="2" id="KW-0723">Serine/threonine-protein kinase</keyword>
<dbReference type="PROSITE" id="PS51178">
    <property type="entry name" value="PASTA"/>
    <property type="match status" value="3"/>
</dbReference>
<evidence type="ECO:0000256" key="11">
    <source>
        <dbReference type="SAM" id="Phobius"/>
    </source>
</evidence>
<dbReference type="EMBL" id="DVKS01000069">
    <property type="protein sequence ID" value="HIT41289.1"/>
    <property type="molecule type" value="Genomic_DNA"/>
</dbReference>
<keyword evidence="11" id="KW-0472">Membrane</keyword>
<keyword evidence="11" id="KW-1133">Transmembrane helix</keyword>
<feature type="transmembrane region" description="Helical" evidence="11">
    <location>
        <begin position="344"/>
        <end position="364"/>
    </location>
</feature>
<dbReference type="SMART" id="SM00219">
    <property type="entry name" value="TyrKc"/>
    <property type="match status" value="1"/>
</dbReference>
<accession>A0A9D1KEX3</accession>
<keyword evidence="6 9" id="KW-0067">ATP-binding</keyword>
<dbReference type="SUPFAM" id="SSF56112">
    <property type="entry name" value="Protein kinase-like (PK-like)"/>
    <property type="match status" value="1"/>
</dbReference>
<dbReference type="Pfam" id="PF00069">
    <property type="entry name" value="Pkinase"/>
    <property type="match status" value="1"/>
</dbReference>
<keyword evidence="4 9" id="KW-0547">Nucleotide-binding</keyword>
<dbReference type="PANTHER" id="PTHR43289:SF34">
    <property type="entry name" value="SERINE_THREONINE-PROTEIN KINASE YBDM-RELATED"/>
    <property type="match status" value="1"/>
</dbReference>
<dbReference type="CDD" id="cd14014">
    <property type="entry name" value="STKc_PknB_like"/>
    <property type="match status" value="1"/>
</dbReference>
<protein>
    <recommendedName>
        <fullName evidence="1">non-specific serine/threonine protein kinase</fullName>
        <ecNumber evidence="1">2.7.11.1</ecNumber>
    </recommendedName>
</protein>
<dbReference type="InterPro" id="IPR005543">
    <property type="entry name" value="PASTA_dom"/>
</dbReference>
<evidence type="ECO:0000259" key="13">
    <source>
        <dbReference type="PROSITE" id="PS51178"/>
    </source>
</evidence>
<keyword evidence="5" id="KW-0418">Kinase</keyword>
<evidence type="ECO:0000256" key="6">
    <source>
        <dbReference type="ARBA" id="ARBA00022840"/>
    </source>
</evidence>
<dbReference type="CDD" id="cd06577">
    <property type="entry name" value="PASTA_pknB"/>
    <property type="match status" value="4"/>
</dbReference>
<dbReference type="GO" id="GO:0004713">
    <property type="term" value="F:protein tyrosine kinase activity"/>
    <property type="evidence" value="ECO:0007669"/>
    <property type="project" value="InterPro"/>
</dbReference>
<dbReference type="PROSITE" id="PS50011">
    <property type="entry name" value="PROTEIN_KINASE_DOM"/>
    <property type="match status" value="1"/>
</dbReference>
<proteinExistence type="predicted"/>